<dbReference type="SMART" id="SM00028">
    <property type="entry name" value="TPR"/>
    <property type="match status" value="4"/>
</dbReference>
<accession>A0AA35CIM2</accession>
<reference evidence="2" key="1">
    <citation type="submission" date="2022-03" db="EMBL/GenBank/DDBJ databases">
        <title>Complete genome sequence of Caldinitratiruptor microaerophilus.</title>
        <authorList>
            <person name="Mukaiyama R."/>
            <person name="Nishiyama T."/>
            <person name="Ueda K."/>
        </authorList>
    </citation>
    <scope>NUCLEOTIDE SEQUENCE</scope>
    <source>
        <strain evidence="2">JCM 16183</strain>
    </source>
</reference>
<dbReference type="RefSeq" id="WP_264843799.1">
    <property type="nucleotide sequence ID" value="NZ_AP025628.1"/>
</dbReference>
<feature type="domain" description="Glycosyltransferase 2-like" evidence="1">
    <location>
        <begin position="9"/>
        <end position="131"/>
    </location>
</feature>
<dbReference type="PANTHER" id="PTHR43630:SF2">
    <property type="entry name" value="GLYCOSYLTRANSFERASE"/>
    <property type="match status" value="1"/>
</dbReference>
<keyword evidence="3" id="KW-1185">Reference proteome</keyword>
<dbReference type="Pfam" id="PF13176">
    <property type="entry name" value="TPR_7"/>
    <property type="match status" value="1"/>
</dbReference>
<dbReference type="Proteomes" id="UP001163687">
    <property type="component" value="Chromosome"/>
</dbReference>
<dbReference type="Pfam" id="PF00535">
    <property type="entry name" value="Glycos_transf_2"/>
    <property type="match status" value="1"/>
</dbReference>
<dbReference type="InterPro" id="IPR011990">
    <property type="entry name" value="TPR-like_helical_dom_sf"/>
</dbReference>
<dbReference type="InterPro" id="IPR001173">
    <property type="entry name" value="Glyco_trans_2-like"/>
</dbReference>
<evidence type="ECO:0000259" key="1">
    <source>
        <dbReference type="Pfam" id="PF00535"/>
    </source>
</evidence>
<organism evidence="2 3">
    <name type="scientific">Caldinitratiruptor microaerophilus</name>
    <dbReference type="NCBI Taxonomy" id="671077"/>
    <lineage>
        <taxon>Bacteria</taxon>
        <taxon>Bacillati</taxon>
        <taxon>Bacillota</taxon>
        <taxon>Clostridia</taxon>
        <taxon>Eubacteriales</taxon>
        <taxon>Symbiobacteriaceae</taxon>
        <taxon>Caldinitratiruptor</taxon>
    </lineage>
</organism>
<dbReference type="InterPro" id="IPR019734">
    <property type="entry name" value="TPR_rpt"/>
</dbReference>
<dbReference type="AlphaFoldDB" id="A0AA35CIM2"/>
<sequence>MAGSRPEISLCMIVRDEAECLPRCLESVQGVADEIVVVDTGSVDDTVEIARRSGARVEHFPWNGDFASARNRSLDLATGEWILVLDADEELHPDDRHGIRSLVRQTGAEGFLVRIVNRLDSAVPWAEETSVNVRLFRNRPEYRFTGILHEQIAENIVRARPGARLEPCALRILHYGYQQEVVARKEKRLRNLALAREAVTRAPEDAFLRFNLGVEYLRLERYEDALAELEAAWRLHARGALWASKLVKSLLVCLLRLGRHQDVLARAEASQAEFPDFTDLVFLRGVALFELKRHAEAVGVFHQCLAMGPAPCPPYSGVEPALGGCKTHLALGMVYEAMGRLPDAVRHYHQAAVLGGGWHEPLGRLAALLIPREDLAAVRGYLEPFFDLGQPSQRVALANLFFTHGRYDVALQYLGPPDPEDGGAGGAAALLRGRCLAKVGQYEEALAAFRSVPPESPLHREALVHTAFCCWCLDRPRAARAAVRKLGGRDEDYLAVARLFYSEAEEILSEGLRRFPESTLLQETLVALREEIADLERPARPASGDD</sequence>
<protein>
    <recommendedName>
        <fullName evidence="1">Glycosyltransferase 2-like domain-containing protein</fullName>
    </recommendedName>
</protein>
<gene>
    <name evidence="2" type="ORF">caldi_07820</name>
</gene>
<proteinExistence type="predicted"/>
<dbReference type="PANTHER" id="PTHR43630">
    <property type="entry name" value="POLY-BETA-1,6-N-ACETYL-D-GLUCOSAMINE SYNTHASE"/>
    <property type="match status" value="1"/>
</dbReference>
<evidence type="ECO:0000313" key="3">
    <source>
        <dbReference type="Proteomes" id="UP001163687"/>
    </source>
</evidence>
<dbReference type="SUPFAM" id="SSF48452">
    <property type="entry name" value="TPR-like"/>
    <property type="match status" value="1"/>
</dbReference>
<name>A0AA35CIM2_9FIRM</name>
<dbReference type="InterPro" id="IPR029044">
    <property type="entry name" value="Nucleotide-diphossugar_trans"/>
</dbReference>
<dbReference type="SUPFAM" id="SSF53448">
    <property type="entry name" value="Nucleotide-diphospho-sugar transferases"/>
    <property type="match status" value="1"/>
</dbReference>
<dbReference type="EMBL" id="AP025628">
    <property type="protein sequence ID" value="BDG59692.1"/>
    <property type="molecule type" value="Genomic_DNA"/>
</dbReference>
<dbReference type="Gene3D" id="1.25.40.10">
    <property type="entry name" value="Tetratricopeptide repeat domain"/>
    <property type="match status" value="2"/>
</dbReference>
<dbReference type="Gene3D" id="3.90.550.10">
    <property type="entry name" value="Spore Coat Polysaccharide Biosynthesis Protein SpsA, Chain A"/>
    <property type="match status" value="1"/>
</dbReference>
<dbReference type="KEGG" id="cmic:caldi_07820"/>
<evidence type="ECO:0000313" key="2">
    <source>
        <dbReference type="EMBL" id="BDG59692.1"/>
    </source>
</evidence>
<dbReference type="CDD" id="cd02511">
    <property type="entry name" value="Beta4Glucosyltransferase"/>
    <property type="match status" value="1"/>
</dbReference>
<dbReference type="Pfam" id="PF13432">
    <property type="entry name" value="TPR_16"/>
    <property type="match status" value="1"/>
</dbReference>